<dbReference type="GO" id="GO:0004497">
    <property type="term" value="F:monooxygenase activity"/>
    <property type="evidence" value="ECO:0007669"/>
    <property type="project" value="InterPro"/>
</dbReference>
<keyword evidence="3" id="KW-1185">Reference proteome</keyword>
<dbReference type="Pfam" id="PF00067">
    <property type="entry name" value="p450"/>
    <property type="match status" value="1"/>
</dbReference>
<sequence length="347" mass="39057">MQTAIGVDGQSWRVKDGDWSTLRELAQSSADQILSRATGRLRIVDLVRVVTLKVSLRLLFNASDAAITSEASMEHLILIGQKINDLWIASKDNTTTPPEWNSKSNSDIHAALIAVCKTDNPDQADELDPLKPEANPMNWLLPAYETMWRVVLACVIELRFRNAEKADIWCKELDEYISDPSRETYKGPAVTPGVRGFGANDVIKETLRLYPPTRHVYRRFTENGEDVKADIESCHRSSSFGSDPLRFRPERWLEIRAYLGSEKNDKDIKIVEEEHGFMPFAVFCPAGQGPTQGFGLKMIALLAGVICRKLGQSATWVLEDKEAYKDLTKPLPSDRAAFDTLYLIERT</sequence>
<dbReference type="Proteomes" id="UP000800036">
    <property type="component" value="Unassembled WGS sequence"/>
</dbReference>
<dbReference type="SUPFAM" id="SSF48264">
    <property type="entry name" value="Cytochrome P450"/>
    <property type="match status" value="1"/>
</dbReference>
<dbReference type="EMBL" id="ML976822">
    <property type="protein sequence ID" value="KAF1963991.1"/>
    <property type="molecule type" value="Genomic_DNA"/>
</dbReference>
<dbReference type="PANTHER" id="PTHR24305">
    <property type="entry name" value="CYTOCHROME P450"/>
    <property type="match status" value="1"/>
</dbReference>
<evidence type="ECO:0000256" key="1">
    <source>
        <dbReference type="ARBA" id="ARBA00010617"/>
    </source>
</evidence>
<dbReference type="AlphaFoldDB" id="A0A6A5UGE0"/>
<evidence type="ECO:0000313" key="3">
    <source>
        <dbReference type="Proteomes" id="UP000800036"/>
    </source>
</evidence>
<dbReference type="InterPro" id="IPR050121">
    <property type="entry name" value="Cytochrome_P450_monoxygenase"/>
</dbReference>
<proteinExistence type="inferred from homology"/>
<dbReference type="InterPro" id="IPR001128">
    <property type="entry name" value="Cyt_P450"/>
</dbReference>
<gene>
    <name evidence="2" type="ORF">BU23DRAFT_562334</name>
</gene>
<comment type="similarity">
    <text evidence="1">Belongs to the cytochrome P450 family.</text>
</comment>
<dbReference type="GO" id="GO:0016705">
    <property type="term" value="F:oxidoreductase activity, acting on paired donors, with incorporation or reduction of molecular oxygen"/>
    <property type="evidence" value="ECO:0007669"/>
    <property type="project" value="InterPro"/>
</dbReference>
<accession>A0A6A5UGE0</accession>
<evidence type="ECO:0000313" key="2">
    <source>
        <dbReference type="EMBL" id="KAF1963991.1"/>
    </source>
</evidence>
<dbReference type="PANTHER" id="PTHR24305:SF166">
    <property type="entry name" value="CYTOCHROME P450 12A4, MITOCHONDRIAL-RELATED"/>
    <property type="match status" value="1"/>
</dbReference>
<dbReference type="Gene3D" id="1.10.630.10">
    <property type="entry name" value="Cytochrome P450"/>
    <property type="match status" value="1"/>
</dbReference>
<evidence type="ECO:0008006" key="4">
    <source>
        <dbReference type="Google" id="ProtNLM"/>
    </source>
</evidence>
<name>A0A6A5UGE0_9PLEO</name>
<protein>
    <recommendedName>
        <fullName evidence="4">Cytochrome P450</fullName>
    </recommendedName>
</protein>
<dbReference type="OrthoDB" id="10029320at2759"/>
<reference evidence="2" key="1">
    <citation type="journal article" date="2020" name="Stud. Mycol.">
        <title>101 Dothideomycetes genomes: a test case for predicting lifestyles and emergence of pathogens.</title>
        <authorList>
            <person name="Haridas S."/>
            <person name="Albert R."/>
            <person name="Binder M."/>
            <person name="Bloem J."/>
            <person name="Labutti K."/>
            <person name="Salamov A."/>
            <person name="Andreopoulos B."/>
            <person name="Baker S."/>
            <person name="Barry K."/>
            <person name="Bills G."/>
            <person name="Bluhm B."/>
            <person name="Cannon C."/>
            <person name="Castanera R."/>
            <person name="Culley D."/>
            <person name="Daum C."/>
            <person name="Ezra D."/>
            <person name="Gonzalez J."/>
            <person name="Henrissat B."/>
            <person name="Kuo A."/>
            <person name="Liang C."/>
            <person name="Lipzen A."/>
            <person name="Lutzoni F."/>
            <person name="Magnuson J."/>
            <person name="Mondo S."/>
            <person name="Nolan M."/>
            <person name="Ohm R."/>
            <person name="Pangilinan J."/>
            <person name="Park H.-J."/>
            <person name="Ramirez L."/>
            <person name="Alfaro M."/>
            <person name="Sun H."/>
            <person name="Tritt A."/>
            <person name="Yoshinaga Y."/>
            <person name="Zwiers L.-H."/>
            <person name="Turgeon B."/>
            <person name="Goodwin S."/>
            <person name="Spatafora J."/>
            <person name="Crous P."/>
            <person name="Grigoriev I."/>
        </authorList>
    </citation>
    <scope>NUCLEOTIDE SEQUENCE</scope>
    <source>
        <strain evidence="2">CBS 107.79</strain>
    </source>
</reference>
<organism evidence="2 3">
    <name type="scientific">Bimuria novae-zelandiae CBS 107.79</name>
    <dbReference type="NCBI Taxonomy" id="1447943"/>
    <lineage>
        <taxon>Eukaryota</taxon>
        <taxon>Fungi</taxon>
        <taxon>Dikarya</taxon>
        <taxon>Ascomycota</taxon>
        <taxon>Pezizomycotina</taxon>
        <taxon>Dothideomycetes</taxon>
        <taxon>Pleosporomycetidae</taxon>
        <taxon>Pleosporales</taxon>
        <taxon>Massarineae</taxon>
        <taxon>Didymosphaeriaceae</taxon>
        <taxon>Bimuria</taxon>
    </lineage>
</organism>
<dbReference type="GO" id="GO:0020037">
    <property type="term" value="F:heme binding"/>
    <property type="evidence" value="ECO:0007669"/>
    <property type="project" value="InterPro"/>
</dbReference>
<dbReference type="GO" id="GO:0005506">
    <property type="term" value="F:iron ion binding"/>
    <property type="evidence" value="ECO:0007669"/>
    <property type="project" value="InterPro"/>
</dbReference>
<dbReference type="InterPro" id="IPR036396">
    <property type="entry name" value="Cyt_P450_sf"/>
</dbReference>